<dbReference type="SMART" id="SM00028">
    <property type="entry name" value="TPR"/>
    <property type="match status" value="4"/>
</dbReference>
<dbReference type="PRINTS" id="PR00364">
    <property type="entry name" value="DISEASERSIST"/>
</dbReference>
<evidence type="ECO:0000259" key="7">
    <source>
        <dbReference type="SMART" id="SM00862"/>
    </source>
</evidence>
<keyword evidence="4" id="KW-0238">DNA-binding</keyword>
<dbReference type="InterPro" id="IPR001867">
    <property type="entry name" value="OmpR/PhoB-type_DNA-bd"/>
</dbReference>
<dbReference type="SUPFAM" id="SSF52540">
    <property type="entry name" value="P-loop containing nucleoside triphosphate hydrolases"/>
    <property type="match status" value="1"/>
</dbReference>
<keyword evidence="3" id="KW-0805">Transcription regulation</keyword>
<sequence>MGERARTGTLTKPTFQILGALKGWQGEQPLRLGGRLRERTLAMLLLEANRVIPVHRLVDAGWDDAPPSSAAHQVRKAIAELRQNIPYGPETIVTDGPGYRACVTPEQVDLGRYLTLLGQAREARARGESATTADRLHQALELWRGPVLAGEGGPVINGVSAALEEQHLGATEQLFELRLDAGKDAEIIGALRTLVQRHPLRETLRRQLMLALYRTGQQAEALEEYGRARTLLAEEFGIDPSAELSGLYERILRQSPDLAPPRHPAAVPPASAPKEPAETTGPTGERGAPGTPGHTAHTAHTGYTRSAGAAGPAAVEADEPNTLPYGLQDFSGRATELDWIRDAAERTRGQSAHIVAIDGMGGSGKTALAARAAWQLAEWYPDGQLFIDLRGFTPGQEPLSPSAAHEALLAMAGVSGTELPATAAGRAALWQSVTRRRRLVVVLDNAADSEQVRSLIPSSPHCLTLITSRPRLVDLDAVEWLSLDVLPEQDGIELITRIVGAGRVDREPDAVIELVRLCGRLPLAIRIAAGRLRNRTNWTVRRLVERLNDDARRLAELSSGGRSVAGVLRLSYDSMPPEQRTGLRLLSLHPGRVIGTEDAAALLGTGTEDAEQLMEALTDAHLLQENRPGWYTLHDLVRSFAGGLSDEGTAPEDAAATRRLLDHYVHTAERANATLFPERVPYGDFLPPGRSLHPGFGSRDDALAWLDLHRDDLLAAVEVAHAHGLPRHAATLPRELGFHSDIRNYPRLACTAYRRAVDASRQLEDVALLRLNLTNLAMHLWPLGRFRESVACLEEARVLARELRDERAEAACLGGLGQNYNSLGDFPAALRHTEEAARMEARLGLVRGLASSLNILSSVRLRTGRFIEAAEAAEESIKIFESTGETHNSALGLTHLALARTALGDPAEAAQLLTAAQDLCEQVHSPANTAFVLACSADVMTLLDRADTALTLIDRARALVQQADVAVRQAAVMNAAGRVHRALGEPAEALRHHRQARDLSAGIGFRFEEALALDGMAKAHAQSREPTEAADCRRRADALFASMGVPEGSRTLF</sequence>
<dbReference type="AlphaFoldDB" id="A0AB33KEZ0"/>
<dbReference type="InterPro" id="IPR019734">
    <property type="entry name" value="TPR_rpt"/>
</dbReference>
<dbReference type="SMART" id="SM00862">
    <property type="entry name" value="Trans_reg_C"/>
    <property type="match status" value="1"/>
</dbReference>
<dbReference type="InterPro" id="IPR005158">
    <property type="entry name" value="BTAD"/>
</dbReference>
<keyword evidence="5" id="KW-0804">Transcription</keyword>
<dbReference type="RefSeq" id="WP_408053950.1">
    <property type="nucleotide sequence ID" value="NZ_AP035884.1"/>
</dbReference>
<evidence type="ECO:0000313" key="9">
    <source>
        <dbReference type="EMBL" id="BFP53841.1"/>
    </source>
</evidence>
<protein>
    <submittedName>
        <fullName evidence="9">BTAD domain-containing putative transcriptional regulator</fullName>
    </submittedName>
</protein>
<dbReference type="Gene3D" id="3.40.50.300">
    <property type="entry name" value="P-loop containing nucleotide triphosphate hydrolases"/>
    <property type="match status" value="1"/>
</dbReference>
<dbReference type="InterPro" id="IPR016032">
    <property type="entry name" value="Sig_transdc_resp-reg_C-effctor"/>
</dbReference>
<organism evidence="9">
    <name type="scientific">Streptomyces sp. CMC78</name>
    <dbReference type="NCBI Taxonomy" id="3231512"/>
    <lineage>
        <taxon>Bacteria</taxon>
        <taxon>Bacillati</taxon>
        <taxon>Actinomycetota</taxon>
        <taxon>Actinomycetes</taxon>
        <taxon>Kitasatosporales</taxon>
        <taxon>Streptomycetaceae</taxon>
        <taxon>Streptomyces</taxon>
    </lineage>
</organism>
<keyword evidence="2" id="KW-0902">Two-component regulatory system</keyword>
<dbReference type="PANTHER" id="PTHR35807:SF1">
    <property type="entry name" value="TRANSCRIPTIONAL REGULATOR REDD"/>
    <property type="match status" value="1"/>
</dbReference>
<evidence type="ECO:0000256" key="4">
    <source>
        <dbReference type="ARBA" id="ARBA00023125"/>
    </source>
</evidence>
<dbReference type="InterPro" id="IPR011990">
    <property type="entry name" value="TPR-like_helical_dom_sf"/>
</dbReference>
<dbReference type="PANTHER" id="PTHR35807">
    <property type="entry name" value="TRANSCRIPTIONAL REGULATOR REDD-RELATED"/>
    <property type="match status" value="1"/>
</dbReference>
<feature type="compositionally biased region" description="Pro residues" evidence="6">
    <location>
        <begin position="258"/>
        <end position="271"/>
    </location>
</feature>
<gene>
    <name evidence="9" type="ORF">SCMC78_36480</name>
</gene>
<dbReference type="GO" id="GO:0003677">
    <property type="term" value="F:DNA binding"/>
    <property type="evidence" value="ECO:0007669"/>
    <property type="project" value="UniProtKB-KW"/>
</dbReference>
<dbReference type="InterPro" id="IPR051677">
    <property type="entry name" value="AfsR-DnrI-RedD_regulator"/>
</dbReference>
<dbReference type="SUPFAM" id="SSF46894">
    <property type="entry name" value="C-terminal effector domain of the bipartite response regulators"/>
    <property type="match status" value="1"/>
</dbReference>
<feature type="compositionally biased region" description="Low complexity" evidence="6">
    <location>
        <begin position="288"/>
        <end position="315"/>
    </location>
</feature>
<dbReference type="Pfam" id="PF03704">
    <property type="entry name" value="BTAD"/>
    <property type="match status" value="1"/>
</dbReference>
<feature type="region of interest" description="Disordered" evidence="6">
    <location>
        <begin position="256"/>
        <end position="319"/>
    </location>
</feature>
<dbReference type="GO" id="GO:0043531">
    <property type="term" value="F:ADP binding"/>
    <property type="evidence" value="ECO:0007669"/>
    <property type="project" value="InterPro"/>
</dbReference>
<accession>A0AB33KEZ0</accession>
<dbReference type="Pfam" id="PF13424">
    <property type="entry name" value="TPR_12"/>
    <property type="match status" value="2"/>
</dbReference>
<proteinExistence type="inferred from homology"/>
<evidence type="ECO:0000256" key="5">
    <source>
        <dbReference type="ARBA" id="ARBA00023163"/>
    </source>
</evidence>
<dbReference type="GO" id="GO:0006355">
    <property type="term" value="P:regulation of DNA-templated transcription"/>
    <property type="evidence" value="ECO:0007669"/>
    <property type="project" value="InterPro"/>
</dbReference>
<dbReference type="InterPro" id="IPR036388">
    <property type="entry name" value="WH-like_DNA-bd_sf"/>
</dbReference>
<comment type="similarity">
    <text evidence="1">Belongs to the AfsR/DnrI/RedD regulatory family.</text>
</comment>
<dbReference type="Gene3D" id="1.10.10.10">
    <property type="entry name" value="Winged helix-like DNA-binding domain superfamily/Winged helix DNA-binding domain"/>
    <property type="match status" value="2"/>
</dbReference>
<feature type="domain" description="Bacterial transcriptional activator" evidence="8">
    <location>
        <begin position="108"/>
        <end position="252"/>
    </location>
</feature>
<dbReference type="InterPro" id="IPR027417">
    <property type="entry name" value="P-loop_NTPase"/>
</dbReference>
<feature type="domain" description="OmpR/PhoB-type" evidence="7">
    <location>
        <begin position="27"/>
        <end position="101"/>
    </location>
</feature>
<evidence type="ECO:0000256" key="1">
    <source>
        <dbReference type="ARBA" id="ARBA00005820"/>
    </source>
</evidence>
<dbReference type="EMBL" id="AP035884">
    <property type="protein sequence ID" value="BFP53841.1"/>
    <property type="molecule type" value="Genomic_DNA"/>
</dbReference>
<dbReference type="Gene3D" id="1.25.40.10">
    <property type="entry name" value="Tetratricopeptide repeat domain"/>
    <property type="match status" value="3"/>
</dbReference>
<dbReference type="SMART" id="SM01043">
    <property type="entry name" value="BTAD"/>
    <property type="match status" value="1"/>
</dbReference>
<evidence type="ECO:0000256" key="2">
    <source>
        <dbReference type="ARBA" id="ARBA00023012"/>
    </source>
</evidence>
<dbReference type="GO" id="GO:0000160">
    <property type="term" value="P:phosphorelay signal transduction system"/>
    <property type="evidence" value="ECO:0007669"/>
    <property type="project" value="UniProtKB-KW"/>
</dbReference>
<name>A0AB33KEZ0_9ACTN</name>
<evidence type="ECO:0000256" key="3">
    <source>
        <dbReference type="ARBA" id="ARBA00023015"/>
    </source>
</evidence>
<reference evidence="9" key="1">
    <citation type="submission" date="2024-07" db="EMBL/GenBank/DDBJ databases">
        <title>Complete genome sequences of cellulolytic bacteria, Kitasatospora sp. CMC57 and Streptomyces sp. CMC78, isolated from Japanese agricultural soil.</title>
        <authorList>
            <person name="Hashimoto T."/>
            <person name="Ito M."/>
            <person name="Iwamoto M."/>
            <person name="Fukahori D."/>
            <person name="Shoda T."/>
            <person name="Sakoda M."/>
            <person name="Morohoshi T."/>
            <person name="Mitsuboshi M."/>
            <person name="Nishizawa T."/>
        </authorList>
    </citation>
    <scope>NUCLEOTIDE SEQUENCE</scope>
    <source>
        <strain evidence="9">CMC78</strain>
    </source>
</reference>
<dbReference type="SUPFAM" id="SSF48452">
    <property type="entry name" value="TPR-like"/>
    <property type="match status" value="3"/>
</dbReference>
<dbReference type="CDD" id="cd15831">
    <property type="entry name" value="BTAD"/>
    <property type="match status" value="1"/>
</dbReference>
<dbReference type="KEGG" id="stcm:SCMC78_36480"/>
<evidence type="ECO:0000256" key="6">
    <source>
        <dbReference type="SAM" id="MobiDB-lite"/>
    </source>
</evidence>
<evidence type="ECO:0000259" key="8">
    <source>
        <dbReference type="SMART" id="SM01043"/>
    </source>
</evidence>